<proteinExistence type="predicted"/>
<comment type="caution">
    <text evidence="2">The sequence shown here is derived from an EMBL/GenBank/DDBJ whole genome shotgun (WGS) entry which is preliminary data.</text>
</comment>
<dbReference type="EMBL" id="CATQJL010000223">
    <property type="protein sequence ID" value="CAJ0598470.1"/>
    <property type="molecule type" value="Genomic_DNA"/>
</dbReference>
<protein>
    <submittedName>
        <fullName evidence="2">Uncharacterized protein</fullName>
    </submittedName>
</protein>
<evidence type="ECO:0000313" key="3">
    <source>
        <dbReference type="Proteomes" id="UP001176961"/>
    </source>
</evidence>
<gene>
    <name evidence="2" type="ORF">CYNAS_LOCUS10453</name>
</gene>
<dbReference type="AlphaFoldDB" id="A0AA36GUM1"/>
<keyword evidence="1" id="KW-0812">Transmembrane</keyword>
<evidence type="ECO:0000313" key="2">
    <source>
        <dbReference type="EMBL" id="CAJ0598470.1"/>
    </source>
</evidence>
<sequence length="74" mass="8520">MIKRTRTTAMIHSLMNIKFPNSGFGRSSNIITHRARKVRCIFVIVGALISWLTPFRFNIATIILLQVYRSALTR</sequence>
<keyword evidence="3" id="KW-1185">Reference proteome</keyword>
<evidence type="ECO:0000256" key="1">
    <source>
        <dbReference type="SAM" id="Phobius"/>
    </source>
</evidence>
<keyword evidence="1" id="KW-1133">Transmembrane helix</keyword>
<name>A0AA36GUM1_CYLNA</name>
<dbReference type="Proteomes" id="UP001176961">
    <property type="component" value="Unassembled WGS sequence"/>
</dbReference>
<keyword evidence="1" id="KW-0472">Membrane</keyword>
<feature type="non-terminal residue" evidence="2">
    <location>
        <position position="74"/>
    </location>
</feature>
<accession>A0AA36GUM1</accession>
<reference evidence="2" key="1">
    <citation type="submission" date="2023-07" db="EMBL/GenBank/DDBJ databases">
        <authorList>
            <consortium name="CYATHOMIX"/>
        </authorList>
    </citation>
    <scope>NUCLEOTIDE SEQUENCE</scope>
    <source>
        <strain evidence="2">N/A</strain>
    </source>
</reference>
<organism evidence="2 3">
    <name type="scientific">Cylicocyclus nassatus</name>
    <name type="common">Nematode worm</name>
    <dbReference type="NCBI Taxonomy" id="53992"/>
    <lineage>
        <taxon>Eukaryota</taxon>
        <taxon>Metazoa</taxon>
        <taxon>Ecdysozoa</taxon>
        <taxon>Nematoda</taxon>
        <taxon>Chromadorea</taxon>
        <taxon>Rhabditida</taxon>
        <taxon>Rhabditina</taxon>
        <taxon>Rhabditomorpha</taxon>
        <taxon>Strongyloidea</taxon>
        <taxon>Strongylidae</taxon>
        <taxon>Cylicocyclus</taxon>
    </lineage>
</organism>
<feature type="transmembrane region" description="Helical" evidence="1">
    <location>
        <begin position="40"/>
        <end position="68"/>
    </location>
</feature>